<dbReference type="Proteomes" id="UP000053825">
    <property type="component" value="Unassembled WGS sequence"/>
</dbReference>
<keyword evidence="4" id="KW-0413">Isomerase</keyword>
<evidence type="ECO:0000313" key="4">
    <source>
        <dbReference type="EMBL" id="KOC62078.1"/>
    </source>
</evidence>
<dbReference type="GO" id="GO:0016853">
    <property type="term" value="F:isomerase activity"/>
    <property type="evidence" value="ECO:0007669"/>
    <property type="project" value="UniProtKB-KW"/>
</dbReference>
<accession>A0A0L7QTU7</accession>
<dbReference type="PROSITE" id="PS50005">
    <property type="entry name" value="TPR"/>
    <property type="match status" value="1"/>
</dbReference>
<feature type="repeat" description="TPR" evidence="1">
    <location>
        <begin position="225"/>
        <end position="258"/>
    </location>
</feature>
<evidence type="ECO:0000256" key="1">
    <source>
        <dbReference type="PROSITE-ProRule" id="PRU00339"/>
    </source>
</evidence>
<dbReference type="InterPro" id="IPR019734">
    <property type="entry name" value="TPR_rpt"/>
</dbReference>
<dbReference type="Gene3D" id="2.40.30.320">
    <property type="match status" value="1"/>
</dbReference>
<reference evidence="4 5" key="1">
    <citation type="submission" date="2015-07" db="EMBL/GenBank/DDBJ databases">
        <title>The genome of Habropoda laboriosa.</title>
        <authorList>
            <person name="Pan H."/>
            <person name="Kapheim K."/>
        </authorList>
    </citation>
    <scope>NUCLEOTIDE SEQUENCE [LARGE SCALE GENOMIC DNA]</scope>
    <source>
        <strain evidence="4">0110345459</strain>
    </source>
</reference>
<evidence type="ECO:0000259" key="2">
    <source>
        <dbReference type="Pfam" id="PF18023"/>
    </source>
</evidence>
<organism evidence="4 5">
    <name type="scientific">Habropoda laboriosa</name>
    <dbReference type="NCBI Taxonomy" id="597456"/>
    <lineage>
        <taxon>Eukaryota</taxon>
        <taxon>Metazoa</taxon>
        <taxon>Ecdysozoa</taxon>
        <taxon>Arthropoda</taxon>
        <taxon>Hexapoda</taxon>
        <taxon>Insecta</taxon>
        <taxon>Pterygota</taxon>
        <taxon>Neoptera</taxon>
        <taxon>Endopterygota</taxon>
        <taxon>Hymenoptera</taxon>
        <taxon>Apocrita</taxon>
        <taxon>Aculeata</taxon>
        <taxon>Apoidea</taxon>
        <taxon>Anthophila</taxon>
        <taxon>Apidae</taxon>
        <taxon>Habropoda</taxon>
    </lineage>
</organism>
<dbReference type="OrthoDB" id="433738at2759"/>
<dbReference type="Pfam" id="PF21603">
    <property type="entry name" value="Bdbt-like_TPR"/>
    <property type="match status" value="1"/>
</dbReference>
<dbReference type="InterPro" id="IPR048919">
    <property type="entry name" value="Bdbt-like_TPR"/>
</dbReference>
<dbReference type="Gene3D" id="1.25.40.10">
    <property type="entry name" value="Tetratricopeptide repeat domain"/>
    <property type="match status" value="1"/>
</dbReference>
<sequence>MLLRTWESVDRIVRKDVIKSGQYSKKPSESAKCEVIVENIYVVNASVEDLKEKFNSEILNNVGEKTVIIGEANCEIDRQIERVIEMMMVLEKSLITLNILLEGIDMCLIIKFEITLTEMQPYKPIWEWTPEEKYLLALKYKETAVQLFKENRCVDAFHRFSKACKILITLEPISDLELDAKLQSNIDNLRLVLYNNMAGCQLSRKNYEHTISLCSKILNKESNNVKALYRRGVAHGNLKDLEKAVMDLKSAVNLEPHNQMIKEQYFMYNTKLQEANKKFEDMVKRMFKT</sequence>
<keyword evidence="5" id="KW-1185">Reference proteome</keyword>
<dbReference type="InterPro" id="IPR040478">
    <property type="entry name" value="FKBP_N_2"/>
</dbReference>
<name>A0A0L7QTU7_9HYME</name>
<dbReference type="InterPro" id="IPR050754">
    <property type="entry name" value="FKBP4/5/8-like"/>
</dbReference>
<dbReference type="AlphaFoldDB" id="A0A0L7QTU7"/>
<dbReference type="PANTHER" id="PTHR46512:SF10">
    <property type="entry name" value="FK506-BINDING PROTEIN-LIKE"/>
    <property type="match status" value="1"/>
</dbReference>
<dbReference type="EMBL" id="KQ414740">
    <property type="protein sequence ID" value="KOC62078.1"/>
    <property type="molecule type" value="Genomic_DNA"/>
</dbReference>
<evidence type="ECO:0000259" key="3">
    <source>
        <dbReference type="Pfam" id="PF21603"/>
    </source>
</evidence>
<dbReference type="STRING" id="597456.A0A0L7QTU7"/>
<gene>
    <name evidence="4" type="ORF">WH47_01870</name>
</gene>
<dbReference type="Pfam" id="PF18023">
    <property type="entry name" value="FKBP_N_2"/>
    <property type="match status" value="1"/>
</dbReference>
<protein>
    <submittedName>
        <fullName evidence="4">Peptidyl-prolyl cis-trans isomerase FKBP65</fullName>
    </submittedName>
</protein>
<dbReference type="InterPro" id="IPR011990">
    <property type="entry name" value="TPR-like_helical_dom_sf"/>
</dbReference>
<dbReference type="SMART" id="SM00028">
    <property type="entry name" value="TPR"/>
    <property type="match status" value="2"/>
</dbReference>
<feature type="domain" description="Bride of doubletime-like TPR" evidence="3">
    <location>
        <begin position="131"/>
        <end position="211"/>
    </location>
</feature>
<keyword evidence="1" id="KW-0802">TPR repeat</keyword>
<proteinExistence type="predicted"/>
<feature type="domain" description="BDBT FKBP like N-terminal" evidence="2">
    <location>
        <begin position="6"/>
        <end position="120"/>
    </location>
</feature>
<dbReference type="SUPFAM" id="SSF48452">
    <property type="entry name" value="TPR-like"/>
    <property type="match status" value="1"/>
</dbReference>
<dbReference type="PANTHER" id="PTHR46512">
    <property type="entry name" value="PEPTIDYLPROLYL ISOMERASE"/>
    <property type="match status" value="1"/>
</dbReference>
<evidence type="ECO:0000313" key="5">
    <source>
        <dbReference type="Proteomes" id="UP000053825"/>
    </source>
</evidence>